<evidence type="ECO:0000259" key="6">
    <source>
        <dbReference type="SMART" id="SM00776"/>
    </source>
</evidence>
<keyword evidence="4" id="KW-1015">Disulfide bond</keyword>
<evidence type="ECO:0000256" key="3">
    <source>
        <dbReference type="ARBA" id="ARBA00023295"/>
    </source>
</evidence>
<dbReference type="Pfam" id="PF16499">
    <property type="entry name" value="Melibiase_2"/>
    <property type="match status" value="2"/>
</dbReference>
<keyword evidence="3 4" id="KW-0326">Glycosidase</keyword>
<dbReference type="EC" id="3.2.1.22" evidence="4"/>
<dbReference type="PANTHER" id="PTHR11452:SF42">
    <property type="entry name" value="ALPHA-GALACTOSIDASE"/>
    <property type="match status" value="1"/>
</dbReference>
<proteinExistence type="inferred from homology"/>
<dbReference type="PRINTS" id="PR00740">
    <property type="entry name" value="GLHYDRLASE27"/>
</dbReference>
<dbReference type="SUPFAM" id="SSF49785">
    <property type="entry name" value="Galactose-binding domain-like"/>
    <property type="match status" value="3"/>
</dbReference>
<dbReference type="Pfam" id="PF08305">
    <property type="entry name" value="NPCBM"/>
    <property type="match status" value="2"/>
</dbReference>
<evidence type="ECO:0000256" key="4">
    <source>
        <dbReference type="RuleBase" id="RU361168"/>
    </source>
</evidence>
<dbReference type="EMBL" id="JAGUCO010000004">
    <property type="protein sequence ID" value="MBS2098157.1"/>
    <property type="molecule type" value="Genomic_DNA"/>
</dbReference>
<name>A0ABS5JTI3_9BACT</name>
<evidence type="ECO:0000313" key="7">
    <source>
        <dbReference type="EMBL" id="MBS2098157.1"/>
    </source>
</evidence>
<dbReference type="InterPro" id="IPR002241">
    <property type="entry name" value="Glyco_hydro_27"/>
</dbReference>
<dbReference type="InterPro" id="IPR008979">
    <property type="entry name" value="Galactose-bd-like_sf"/>
</dbReference>
<accession>A0ABS5JTI3</accession>
<dbReference type="SUPFAM" id="SSF51445">
    <property type="entry name" value="(Trans)glycosidases"/>
    <property type="match status" value="1"/>
</dbReference>
<dbReference type="InterPro" id="IPR038637">
    <property type="entry name" value="NPCBM_sf"/>
</dbReference>
<gene>
    <name evidence="7" type="ORF">KEM10_07675</name>
</gene>
<evidence type="ECO:0000256" key="1">
    <source>
        <dbReference type="ARBA" id="ARBA00009743"/>
    </source>
</evidence>
<feature type="domain" description="Glycosyl hydrolase family 98 putative carbohydrate-binding module" evidence="6">
    <location>
        <begin position="460"/>
        <end position="614"/>
    </location>
</feature>
<dbReference type="Gene3D" id="2.60.120.1060">
    <property type="entry name" value="NPCBM/NEW2 domain"/>
    <property type="match status" value="3"/>
</dbReference>
<dbReference type="PANTHER" id="PTHR11452">
    <property type="entry name" value="ALPHA-GALACTOSIDASE/ALPHA-N-ACETYLGALACTOSAMINIDASE"/>
    <property type="match status" value="1"/>
</dbReference>
<comment type="caution">
    <text evidence="7">The sequence shown here is derived from an EMBL/GenBank/DDBJ whole genome shotgun (WGS) entry which is preliminary data.</text>
</comment>
<dbReference type="Gene3D" id="3.20.20.70">
    <property type="entry name" value="Aldolase class I"/>
    <property type="match status" value="1"/>
</dbReference>
<comment type="similarity">
    <text evidence="1 4">Belongs to the glycosyl hydrolase 27 family.</text>
</comment>
<dbReference type="InterPro" id="IPR013783">
    <property type="entry name" value="Ig-like_fold"/>
</dbReference>
<keyword evidence="5" id="KW-0732">Signal</keyword>
<organism evidence="7 8">
    <name type="scientific">Carboxylicivirga linearis</name>
    <dbReference type="NCBI Taxonomy" id="1628157"/>
    <lineage>
        <taxon>Bacteria</taxon>
        <taxon>Pseudomonadati</taxon>
        <taxon>Bacteroidota</taxon>
        <taxon>Bacteroidia</taxon>
        <taxon>Marinilabiliales</taxon>
        <taxon>Marinilabiliaceae</taxon>
        <taxon>Carboxylicivirga</taxon>
    </lineage>
</organism>
<evidence type="ECO:0000256" key="2">
    <source>
        <dbReference type="ARBA" id="ARBA00022801"/>
    </source>
</evidence>
<feature type="chain" id="PRO_5047408717" description="Alpha-galactosidase" evidence="5">
    <location>
        <begin position="21"/>
        <end position="945"/>
    </location>
</feature>
<evidence type="ECO:0000256" key="5">
    <source>
        <dbReference type="SAM" id="SignalP"/>
    </source>
</evidence>
<dbReference type="Gene3D" id="2.60.40.10">
    <property type="entry name" value="Immunoglobulins"/>
    <property type="match status" value="1"/>
</dbReference>
<protein>
    <recommendedName>
        <fullName evidence="4">Alpha-galactosidase</fullName>
        <ecNumber evidence="4">3.2.1.22</ecNumber>
    </recommendedName>
    <alternativeName>
        <fullName evidence="4">Melibiase</fullName>
    </alternativeName>
</protein>
<sequence length="945" mass="104118">MKTKLLSFITLLFVCHGLLAQDGNELPFHKWALTPPMGWNSWDCFGPSVVEDEVKANADYMAANLKETGWEYIVVDIRWYVDNQTTGHYNAYDQSDFIIDEYGRYMPSPTRFPSAADGAGFKPLADYIHSLGLKFGIHIMRGVPKEAVSNNMPIKGTSYKASDIYSTAYECTWLQDNYTIDASKPGAQEYYNSIFDLYAEWGVDYIKIDDLSRPYHSNEIEMIRKGIDQTGRAMVLSMSPGATPLTEHDHARTHANLWRTIDDFWDNWAQLNYSFGVCADWAPYITPGAYPDADMLPLGKFIRGERASNRYTNFTEDEQYTLMSLWAMFKSPLMFGGNMPDNDQFTLDLITNEEMLYINQHSRNNQEWSNENGIITWTAEDPANGDLFVSLFNNGGDGFVRTQNLLYRSGTVSRLTDGFGVDIDISIPEGSDQLYLIVNDGGDGYACDHADWIDPIVELSDGSIVALTDLDWEFASAGWGTITKNKSISGGNLNIKGTEYDTGIGTHAQSIILFGIPENTVRFQAFAGLDIGGTSQTGGATVEFMIANEDPTPREVEVNNAIANTGRMSRTLTPEGKNIEADITGAEKLYLVVTDAGDNFNYDHADWINPTIIKENGETLLLTDLDWVSATSGWASVAKNTSLDGNPLTVNGVTYDKGFGVNAYSIIEFNLPEGYVSFEAFCGVDDEVKNAPEGVTVEFMVFTQDPSILSSIPVTLDLNEFGYSGACIVRDIWGKSDVGAFSGDEFIPEIRTHGVGLYRISATDRSNDISVSLSATESEIQSGSSITFTGSISNTGQTNDIPTGWVQIYQGDSIAACIELSENGVVQFETSDLKPGNYTFKASYSGDAVFNTKESNQITVTVVDNSTAIDDNTNDEDTIYISNEGGARYLCGTSSGDAVSIYSLNGKLIQSFIASSDKEQVLLKNGIYLFRVTTDLRVYVLKTAI</sequence>
<dbReference type="RefSeq" id="WP_212215403.1">
    <property type="nucleotide sequence ID" value="NZ_JAGUCO010000004.1"/>
</dbReference>
<feature type="domain" description="Glycosyl hydrolase family 98 putative carbohydrate-binding module" evidence="6">
    <location>
        <begin position="615"/>
        <end position="740"/>
    </location>
</feature>
<dbReference type="InterPro" id="IPR013222">
    <property type="entry name" value="Glyco_hyd_98_carb-bd"/>
</dbReference>
<evidence type="ECO:0000313" key="8">
    <source>
        <dbReference type="Proteomes" id="UP000708576"/>
    </source>
</evidence>
<dbReference type="InterPro" id="IPR032109">
    <property type="entry name" value="Big_3_5"/>
</dbReference>
<keyword evidence="2 4" id="KW-0378">Hydrolase</keyword>
<reference evidence="7 8" key="1">
    <citation type="journal article" date="2015" name="Int. J. Syst. Evol. Microbiol.">
        <title>Carboxylicivirga linearis sp. nov., isolated from a sea cucumber culture pond.</title>
        <authorList>
            <person name="Wang F.Q."/>
            <person name="Zhou Y.X."/>
            <person name="Lin X.Z."/>
            <person name="Chen G.J."/>
            <person name="Du Z.J."/>
        </authorList>
    </citation>
    <scope>NUCLEOTIDE SEQUENCE [LARGE SCALE GENOMIC DNA]</scope>
    <source>
        <strain evidence="7 8">FB218</strain>
    </source>
</reference>
<comment type="catalytic activity">
    <reaction evidence="4">
        <text>Hydrolysis of terminal, non-reducing alpha-D-galactose residues in alpha-D-galactosides, including galactose oligosaccharides, galactomannans and galactolipids.</text>
        <dbReference type="EC" id="3.2.1.22"/>
    </reaction>
</comment>
<dbReference type="Proteomes" id="UP000708576">
    <property type="component" value="Unassembled WGS sequence"/>
</dbReference>
<dbReference type="InterPro" id="IPR017853">
    <property type="entry name" value="GH"/>
</dbReference>
<dbReference type="InterPro" id="IPR013785">
    <property type="entry name" value="Aldolase_TIM"/>
</dbReference>
<dbReference type="CDD" id="cd14792">
    <property type="entry name" value="GH27"/>
    <property type="match status" value="1"/>
</dbReference>
<feature type="signal peptide" evidence="5">
    <location>
        <begin position="1"/>
        <end position="20"/>
    </location>
</feature>
<dbReference type="Pfam" id="PF16640">
    <property type="entry name" value="Big_3_5"/>
    <property type="match status" value="1"/>
</dbReference>
<dbReference type="SMART" id="SM00776">
    <property type="entry name" value="NPCBM"/>
    <property type="match status" value="2"/>
</dbReference>
<keyword evidence="8" id="KW-1185">Reference proteome</keyword>